<dbReference type="Proteomes" id="UP000243579">
    <property type="component" value="Unassembled WGS sequence"/>
</dbReference>
<feature type="transmembrane region" description="Helical" evidence="1">
    <location>
        <begin position="22"/>
        <end position="43"/>
    </location>
</feature>
<feature type="transmembrane region" description="Helical" evidence="1">
    <location>
        <begin position="687"/>
        <end position="705"/>
    </location>
</feature>
<sequence length="1577" mass="172645">MVTVAPVGAPRISNTRGGLVDVLGVVYILASSVLSYTMLGVFAKYMATDYLIADFAANVDTLVDTFNTALAATAFVPLLDLAAPSSALARHAPVGASPVYPRQLLYSELTSPAFAIPGLRSIPPSQVVKLVSLYCWVDLRRQWEMAFSAARQLRCNNSSRANAARYLEAVLRNVPITEWVASTSGRFDTYIGNAIRSSGSVGANWYEALLTHKWLSVEDEIALWTSYGLNHYTLQYGSGIAIGITETITIENAFGLAVPLTLKAIPKVNRWVFRTTAIFNDLLYNTFYAIRPNQSLVRDAPNYFGLFDPTQIEAYGIGVPLVSPFQNLHDHIGSLGNLDADWLPPPGMLVDAVAAFRTALAHLMVTNSTARSAMEGIGDFTLTPTPAMWVDPSLMFSGGNPMCGFGTPLPFVQQTFSFDDVCGSQLPLTVEWNAFNSLFARHVLGTVVNDSICALCPTAQQHECSRAFAATAHIRADVPLNQSMVSEVATLNLGVMQFVQSFYDGDVIQHQKLLEPTWAFFGVMMLYDWALGIREALVITGDVSQLSIISAAYTPLANTAPLPPPGLGPYLLLLSTIVTYTLTTVAVGAIVLWLYRGNRASPWQTFWPVAGSVWVSRNILAVRGCMAIVCLGSVPLQTTLTSAFARLNVGARPWLQSCVLAGESLWFSFFLHDLWLPYTYTTVEWSAPVFGVITWLVVVAIDMLAPPALTASINRSCDAETMDYLRCSSGHVVIGSWARVLVLGAVHVAGLTACLLWTWIHRRRSNVVSYPHLALPLVAATRGSQSLNDVAAWMAGLVVISYRGTDYLFDVKLWRLVNLSDHGITRQKGQMVLGSIVDAPRAIFVRQISAPMLAVTPSRFTRLWPHLMLVTGLAYLCTTMTNNVAYIQVLQTSLANDFGWSGFNTSGMHVFLANLVNRQLLTTSSRKLDLESPTFADTSQSYAGSSTSVTWYPTLARRQILANHTTLATVVVGLREMDPVMLPWMFTAYCWLDLRQRWEMASTVRRQVRCLQSNSNGAVYLETSLRNINDWAVWMAAWGDSFNIGIASFLQTSAAGQSWLHSLSHSTSVSEEVQLWLQHGISTYELQWQNYKTAGYVNAMVVTSALGLQYELALAQSAAEFHPKRQTSFRMYWTFASDLWVVATNATLVYGLSLVRNSPRYAFTNISSSQLLYVNYTLVAPLTPGFAALEAATGPFNAIDMVVVPPPRELQNYYAGLVDAVASLTATNLSLQTAFLKLPLKQYIGHVPSEFLNDPNVTFAGGNIMCGNDLPPVAPSFALNANFGADSLCYGDHSEYLQPTQTGLLLALVGFDSSHGIDPVTDFSGFCALDVYAEGDCTAIYAATYGFFKANAASFAECVASAPTLEAEVQALNIEVVQYVPIAGTADVALFRRNIFDPQDRAWPLFGWCYLFEWIVGQREVVSFRGDTSNITGLSTHMTLASMELPSTDIRTEISFMCRQCALYITGLIIGLTGLVGAYVVDARGAVEGTNLFKLNRVVGHVWVGRTLLIVRSVTALWLLNTSTLVLEVTGAATQLRHPPVAWTTTLLAASELTWLDYVSMRGSRPQPPGPWLLFGR</sequence>
<name>A0A1V9ZPN2_ACHHY</name>
<proteinExistence type="predicted"/>
<feature type="transmembrane region" description="Helical" evidence="1">
    <location>
        <begin position="1502"/>
        <end position="1520"/>
    </location>
</feature>
<dbReference type="OrthoDB" id="72383at2759"/>
<organism evidence="2 3">
    <name type="scientific">Achlya hypogyna</name>
    <name type="common">Oomycete</name>
    <name type="synonym">Protoachlya hypogyna</name>
    <dbReference type="NCBI Taxonomy" id="1202772"/>
    <lineage>
        <taxon>Eukaryota</taxon>
        <taxon>Sar</taxon>
        <taxon>Stramenopiles</taxon>
        <taxon>Oomycota</taxon>
        <taxon>Saprolegniomycetes</taxon>
        <taxon>Saprolegniales</taxon>
        <taxon>Achlyaceae</taxon>
        <taxon>Achlya</taxon>
    </lineage>
</organism>
<evidence type="ECO:0000313" key="3">
    <source>
        <dbReference type="Proteomes" id="UP000243579"/>
    </source>
</evidence>
<keyword evidence="3" id="KW-1185">Reference proteome</keyword>
<reference evidence="2 3" key="1">
    <citation type="journal article" date="2014" name="Genome Biol. Evol.">
        <title>The secreted proteins of Achlya hypogyna and Thraustotheca clavata identify the ancestral oomycete secretome and reveal gene acquisitions by horizontal gene transfer.</title>
        <authorList>
            <person name="Misner I."/>
            <person name="Blouin N."/>
            <person name="Leonard G."/>
            <person name="Richards T.A."/>
            <person name="Lane C.E."/>
        </authorList>
    </citation>
    <scope>NUCLEOTIDE SEQUENCE [LARGE SCALE GENOMIC DNA]</scope>
    <source>
        <strain evidence="2 3">ATCC 48635</strain>
    </source>
</reference>
<feature type="transmembrane region" description="Helical" evidence="1">
    <location>
        <begin position="740"/>
        <end position="760"/>
    </location>
</feature>
<feature type="transmembrane region" description="Helical" evidence="1">
    <location>
        <begin position="1462"/>
        <end position="1481"/>
    </location>
</feature>
<gene>
    <name evidence="2" type="ORF">ACHHYP_03994</name>
</gene>
<feature type="transmembrane region" description="Helical" evidence="1">
    <location>
        <begin position="570"/>
        <end position="595"/>
    </location>
</feature>
<protein>
    <submittedName>
        <fullName evidence="2">Uncharacterized protein</fullName>
    </submittedName>
</protein>
<keyword evidence="1" id="KW-1133">Transmembrane helix</keyword>
<comment type="caution">
    <text evidence="2">The sequence shown here is derived from an EMBL/GenBank/DDBJ whole genome shotgun (WGS) entry which is preliminary data.</text>
</comment>
<dbReference type="EMBL" id="JNBR01000036">
    <property type="protein sequence ID" value="OQR99901.1"/>
    <property type="molecule type" value="Genomic_DNA"/>
</dbReference>
<accession>A0A1V9ZPN2</accession>
<keyword evidence="1" id="KW-0472">Membrane</keyword>
<keyword evidence="1" id="KW-0812">Transmembrane</keyword>
<evidence type="ECO:0000313" key="2">
    <source>
        <dbReference type="EMBL" id="OQR99901.1"/>
    </source>
</evidence>
<evidence type="ECO:0000256" key="1">
    <source>
        <dbReference type="SAM" id="Phobius"/>
    </source>
</evidence>